<gene>
    <name evidence="1" type="ORF">Psuf_052320</name>
</gene>
<accession>A0A6F8YPG5</accession>
<dbReference type="RefSeq" id="WP_173159286.1">
    <property type="nucleotide sequence ID" value="NZ_AP022871.1"/>
</dbReference>
<proteinExistence type="predicted"/>
<organism evidence="1 2">
    <name type="scientific">Phytohabitans suffuscus</name>
    <dbReference type="NCBI Taxonomy" id="624315"/>
    <lineage>
        <taxon>Bacteria</taxon>
        <taxon>Bacillati</taxon>
        <taxon>Actinomycetota</taxon>
        <taxon>Actinomycetes</taxon>
        <taxon>Micromonosporales</taxon>
        <taxon>Micromonosporaceae</taxon>
    </lineage>
</organism>
<reference evidence="1 2" key="1">
    <citation type="submission" date="2020-03" db="EMBL/GenBank/DDBJ databases">
        <title>Whole genome shotgun sequence of Phytohabitans suffuscus NBRC 105367.</title>
        <authorList>
            <person name="Komaki H."/>
            <person name="Tamura T."/>
        </authorList>
    </citation>
    <scope>NUCLEOTIDE SEQUENCE [LARGE SCALE GENOMIC DNA]</scope>
    <source>
        <strain evidence="1 2">NBRC 105367</strain>
    </source>
</reference>
<reference evidence="1 2" key="2">
    <citation type="submission" date="2020-03" db="EMBL/GenBank/DDBJ databases">
        <authorList>
            <person name="Ichikawa N."/>
            <person name="Kimura A."/>
            <person name="Kitahashi Y."/>
            <person name="Uohara A."/>
        </authorList>
    </citation>
    <scope>NUCLEOTIDE SEQUENCE [LARGE SCALE GENOMIC DNA]</scope>
    <source>
        <strain evidence="1 2">NBRC 105367</strain>
    </source>
</reference>
<evidence type="ECO:0000313" key="1">
    <source>
        <dbReference type="EMBL" id="BCB87919.1"/>
    </source>
</evidence>
<keyword evidence="2" id="KW-1185">Reference proteome</keyword>
<dbReference type="AlphaFoldDB" id="A0A6F8YPG5"/>
<dbReference type="KEGG" id="psuu:Psuf_052320"/>
<name>A0A6F8YPG5_9ACTN</name>
<dbReference type="Proteomes" id="UP000503011">
    <property type="component" value="Chromosome"/>
</dbReference>
<dbReference type="EMBL" id="AP022871">
    <property type="protein sequence ID" value="BCB87919.1"/>
    <property type="molecule type" value="Genomic_DNA"/>
</dbReference>
<protein>
    <submittedName>
        <fullName evidence="1">Uncharacterized protein</fullName>
    </submittedName>
</protein>
<evidence type="ECO:0000313" key="2">
    <source>
        <dbReference type="Proteomes" id="UP000503011"/>
    </source>
</evidence>
<sequence length="186" mass="20850">MVLPVVRTRDEAHLYMDLHPCERCQGVDVAWESGLTDDEGVPARRYHGVCGGCQAAREFVFRLPARPSVPGPDDLVFFGGPEHSELFDPGEWRLIADVGIQDGSAPPSGDPAVDADRKRSFALAVAAFDEILKFIPEGGEAVPESSFWTAHGRAAYQQNPAQFRREHLERRRRNFADEMEDRFRDL</sequence>